<proteinExistence type="predicted"/>
<comment type="caution">
    <text evidence="2">The sequence shown here is derived from an EMBL/GenBank/DDBJ whole genome shotgun (WGS) entry which is preliminary data.</text>
</comment>
<dbReference type="Proteomes" id="UP001424459">
    <property type="component" value="Unassembled WGS sequence"/>
</dbReference>
<evidence type="ECO:0000259" key="1">
    <source>
        <dbReference type="Pfam" id="PF13590"/>
    </source>
</evidence>
<dbReference type="Pfam" id="PF13590">
    <property type="entry name" value="DUF4136"/>
    <property type="match status" value="1"/>
</dbReference>
<sequence length="238" mass="26457">MLHMMFLKKIAAAALIGVASVGLSGCAMGLPAKVTRFQAMPAPQGQSFYVVPGEGLARGGGLEWSRYAALVSQQMQAQGYAVAPSPQAATMIVQLGYNVDKGTERVVVDNFGPRGYDPFYRSLYGRYDPFFGGYYGRPYYSRFGYYGAYRSPFFFGWDDPFWYGGPDVRQYTEYKSELDLDIRRRADNQQLFDGRAQARSTTDNTQVLVPNLIQAMFTGFPGRDGETVKITVPAQKKG</sequence>
<accession>A0ABP7TH29</accession>
<dbReference type="EMBL" id="BAABBR010000001">
    <property type="protein sequence ID" value="GAA4026180.1"/>
    <property type="molecule type" value="Genomic_DNA"/>
</dbReference>
<name>A0ABP7TH29_9SPHN</name>
<evidence type="ECO:0000313" key="2">
    <source>
        <dbReference type="EMBL" id="GAA4026180.1"/>
    </source>
</evidence>
<organism evidence="2 3">
    <name type="scientific">Sphingomonas rosea</name>
    <dbReference type="NCBI Taxonomy" id="335605"/>
    <lineage>
        <taxon>Bacteria</taxon>
        <taxon>Pseudomonadati</taxon>
        <taxon>Pseudomonadota</taxon>
        <taxon>Alphaproteobacteria</taxon>
        <taxon>Sphingomonadales</taxon>
        <taxon>Sphingomonadaceae</taxon>
        <taxon>Sphingomonas</taxon>
    </lineage>
</organism>
<feature type="domain" description="DUF4136" evidence="1">
    <location>
        <begin position="44"/>
        <end position="222"/>
    </location>
</feature>
<protein>
    <recommendedName>
        <fullName evidence="1">DUF4136 domain-containing protein</fullName>
    </recommendedName>
</protein>
<reference evidence="3" key="1">
    <citation type="journal article" date="2019" name="Int. J. Syst. Evol. Microbiol.">
        <title>The Global Catalogue of Microorganisms (GCM) 10K type strain sequencing project: providing services to taxonomists for standard genome sequencing and annotation.</title>
        <authorList>
            <consortium name="The Broad Institute Genomics Platform"/>
            <consortium name="The Broad Institute Genome Sequencing Center for Infectious Disease"/>
            <person name="Wu L."/>
            <person name="Ma J."/>
        </authorList>
    </citation>
    <scope>NUCLEOTIDE SEQUENCE [LARGE SCALE GENOMIC DNA]</scope>
    <source>
        <strain evidence="3">JCM 17564</strain>
    </source>
</reference>
<keyword evidence="3" id="KW-1185">Reference proteome</keyword>
<evidence type="ECO:0000313" key="3">
    <source>
        <dbReference type="Proteomes" id="UP001424459"/>
    </source>
</evidence>
<dbReference type="InterPro" id="IPR025411">
    <property type="entry name" value="DUF4136"/>
</dbReference>
<gene>
    <name evidence="2" type="ORF">GCM10022281_00950</name>
</gene>